<sequence length="364" mass="41961">MKKLLLLVLLLVSTSSIAQKTKIKTKGPAAVAVTQERRWSAEKANAWYKEHRWMTGANFTPSTAINQLEMWQAATFDPTTIDRELGWAESIGFNTMRVFLHSLAWQQDPQGFKDRVNTYLGLAEKHHIRTILVFFDDCWNKEAKIGLQPAPKPGIHNSGWLQDPGEPTSRDSVAFVKLKPYVQDVLRHFARDKRILLWDLYNEPGNSGKLTSSLPLVRNVFSWAREVNPEQPLSIGLWNWDFEALNRYQALHSDVITYHCYDEAPLHQRIIELLNTHGRPLICTEYMARPRNSRFVNILPLLKKYNVGAINWGLVDGKTNTKYQWDVPIADGGEPTEWFHEVFRRDGTPYHQNETDLIKKLTGK</sequence>
<evidence type="ECO:0000313" key="2">
    <source>
        <dbReference type="EMBL" id="MBB6060538.1"/>
    </source>
</evidence>
<accession>A0A7W9T3U3</accession>
<dbReference type="SUPFAM" id="SSF51445">
    <property type="entry name" value="(Trans)glycosidases"/>
    <property type="match status" value="1"/>
</dbReference>
<feature type="chain" id="PRO_5031312613" description="1,4-beta-xylanase" evidence="1">
    <location>
        <begin position="19"/>
        <end position="364"/>
    </location>
</feature>
<dbReference type="AlphaFoldDB" id="A0A7W9T3U3"/>
<evidence type="ECO:0008006" key="4">
    <source>
        <dbReference type="Google" id="ProtNLM"/>
    </source>
</evidence>
<dbReference type="RefSeq" id="WP_183404615.1">
    <property type="nucleotide sequence ID" value="NZ_JACHGG010000005.1"/>
</dbReference>
<organism evidence="2 3">
    <name type="scientific">Hymenobacter luteus</name>
    <dbReference type="NCBI Taxonomy" id="1411122"/>
    <lineage>
        <taxon>Bacteria</taxon>
        <taxon>Pseudomonadati</taxon>
        <taxon>Bacteroidota</taxon>
        <taxon>Cytophagia</taxon>
        <taxon>Cytophagales</taxon>
        <taxon>Hymenobacteraceae</taxon>
        <taxon>Hymenobacter</taxon>
    </lineage>
</organism>
<feature type="signal peptide" evidence="1">
    <location>
        <begin position="1"/>
        <end position="18"/>
    </location>
</feature>
<keyword evidence="3" id="KW-1185">Reference proteome</keyword>
<dbReference type="InterPro" id="IPR017853">
    <property type="entry name" value="GH"/>
</dbReference>
<dbReference type="Proteomes" id="UP000532746">
    <property type="component" value="Unassembled WGS sequence"/>
</dbReference>
<name>A0A7W9T3U3_9BACT</name>
<gene>
    <name evidence="2" type="ORF">HNQ93_003412</name>
</gene>
<reference evidence="2 3" key="1">
    <citation type="submission" date="2020-08" db="EMBL/GenBank/DDBJ databases">
        <title>Genomic Encyclopedia of Type Strains, Phase IV (KMG-IV): sequencing the most valuable type-strain genomes for metagenomic binning, comparative biology and taxonomic classification.</title>
        <authorList>
            <person name="Goeker M."/>
        </authorList>
    </citation>
    <scope>NUCLEOTIDE SEQUENCE [LARGE SCALE GENOMIC DNA]</scope>
    <source>
        <strain evidence="2 3">DSM 26718</strain>
    </source>
</reference>
<keyword evidence="1" id="KW-0732">Signal</keyword>
<proteinExistence type="predicted"/>
<dbReference type="Gene3D" id="3.20.20.80">
    <property type="entry name" value="Glycosidases"/>
    <property type="match status" value="1"/>
</dbReference>
<dbReference type="EMBL" id="JACHGG010000005">
    <property type="protein sequence ID" value="MBB6060538.1"/>
    <property type="molecule type" value="Genomic_DNA"/>
</dbReference>
<evidence type="ECO:0000256" key="1">
    <source>
        <dbReference type="SAM" id="SignalP"/>
    </source>
</evidence>
<comment type="caution">
    <text evidence="2">The sequence shown here is derived from an EMBL/GenBank/DDBJ whole genome shotgun (WGS) entry which is preliminary data.</text>
</comment>
<evidence type="ECO:0000313" key="3">
    <source>
        <dbReference type="Proteomes" id="UP000532746"/>
    </source>
</evidence>
<protein>
    <recommendedName>
        <fullName evidence="4">1,4-beta-xylanase</fullName>
    </recommendedName>
</protein>